<evidence type="ECO:0000256" key="1">
    <source>
        <dbReference type="ARBA" id="ARBA00007164"/>
    </source>
</evidence>
<dbReference type="InterPro" id="IPR001967">
    <property type="entry name" value="Peptidase_S11_N"/>
</dbReference>
<evidence type="ECO:0000256" key="2">
    <source>
        <dbReference type="ARBA" id="ARBA00022729"/>
    </source>
</evidence>
<dbReference type="EMBL" id="LBYB01000010">
    <property type="protein sequence ID" value="KKR41514.1"/>
    <property type="molecule type" value="Genomic_DNA"/>
</dbReference>
<evidence type="ECO:0000313" key="12">
    <source>
        <dbReference type="Proteomes" id="UP000034881"/>
    </source>
</evidence>
<feature type="active site" evidence="7">
    <location>
        <position position="145"/>
    </location>
</feature>
<evidence type="ECO:0000256" key="8">
    <source>
        <dbReference type="RuleBase" id="RU004016"/>
    </source>
</evidence>
<dbReference type="Proteomes" id="UP000034881">
    <property type="component" value="Unassembled WGS sequence"/>
</dbReference>
<evidence type="ECO:0000256" key="6">
    <source>
        <dbReference type="ARBA" id="ARBA00023316"/>
    </source>
</evidence>
<keyword evidence="5" id="KW-0573">Peptidoglycan synthesis</keyword>
<evidence type="ECO:0000256" key="7">
    <source>
        <dbReference type="PIRSR" id="PIRSR618044-1"/>
    </source>
</evidence>
<feature type="domain" description="Peptidase S11 D-alanyl-D-alanine carboxypeptidase A N-terminal" evidence="10">
    <location>
        <begin position="55"/>
        <end position="177"/>
    </location>
</feature>
<comment type="caution">
    <text evidence="11">The sequence shown here is derived from an EMBL/GenBank/DDBJ whole genome shotgun (WGS) entry which is preliminary data.</text>
</comment>
<accession>A0A0G0QM49</accession>
<evidence type="ECO:0000256" key="4">
    <source>
        <dbReference type="ARBA" id="ARBA00022960"/>
    </source>
</evidence>
<evidence type="ECO:0000256" key="5">
    <source>
        <dbReference type="ARBA" id="ARBA00022984"/>
    </source>
</evidence>
<dbReference type="InterPro" id="IPR012338">
    <property type="entry name" value="Beta-lactam/transpept-like"/>
</dbReference>
<keyword evidence="11" id="KW-0121">Carboxypeptidase</keyword>
<protein>
    <submittedName>
        <fullName evidence="11">D-alanyl-D-alanine carboxypeptidase DacB</fullName>
    </submittedName>
</protein>
<dbReference type="PRINTS" id="PR00725">
    <property type="entry name" value="DADACBPTASE1"/>
</dbReference>
<evidence type="ECO:0000256" key="9">
    <source>
        <dbReference type="SAM" id="SignalP"/>
    </source>
</evidence>
<name>A0A0G0QM49_9BACT</name>
<dbReference type="GO" id="GO:0009252">
    <property type="term" value="P:peptidoglycan biosynthetic process"/>
    <property type="evidence" value="ECO:0007669"/>
    <property type="project" value="UniProtKB-KW"/>
</dbReference>
<feature type="chain" id="PRO_5002534083" evidence="9">
    <location>
        <begin position="23"/>
        <end position="177"/>
    </location>
</feature>
<evidence type="ECO:0000259" key="10">
    <source>
        <dbReference type="Pfam" id="PF00768"/>
    </source>
</evidence>
<feature type="active site" description="Proton acceptor" evidence="7">
    <location>
        <position position="93"/>
    </location>
</feature>
<dbReference type="GO" id="GO:0071555">
    <property type="term" value="P:cell wall organization"/>
    <property type="evidence" value="ECO:0007669"/>
    <property type="project" value="UniProtKB-KW"/>
</dbReference>
<keyword evidence="4" id="KW-0133">Cell shape</keyword>
<dbReference type="Gene3D" id="3.40.710.10">
    <property type="entry name" value="DD-peptidase/beta-lactamase superfamily"/>
    <property type="match status" value="1"/>
</dbReference>
<keyword evidence="3" id="KW-0378">Hydrolase</keyword>
<evidence type="ECO:0000256" key="3">
    <source>
        <dbReference type="ARBA" id="ARBA00022801"/>
    </source>
</evidence>
<keyword evidence="11" id="KW-0645">Protease</keyword>
<gene>
    <name evidence="11" type="ORF">UT77_C0010G0040</name>
</gene>
<dbReference type="InterPro" id="IPR018044">
    <property type="entry name" value="Peptidase_S11"/>
</dbReference>
<proteinExistence type="inferred from homology"/>
<evidence type="ECO:0000313" key="11">
    <source>
        <dbReference type="EMBL" id="KKR41514.1"/>
    </source>
</evidence>
<dbReference type="AlphaFoldDB" id="A0A0G0QM49"/>
<keyword evidence="2 9" id="KW-0732">Signal</keyword>
<feature type="signal peptide" evidence="9">
    <location>
        <begin position="1"/>
        <end position="22"/>
    </location>
</feature>
<dbReference type="GO" id="GO:0009002">
    <property type="term" value="F:serine-type D-Ala-D-Ala carboxypeptidase activity"/>
    <property type="evidence" value="ECO:0007669"/>
    <property type="project" value="InterPro"/>
</dbReference>
<keyword evidence="6" id="KW-0961">Cell wall biogenesis/degradation</keyword>
<dbReference type="Pfam" id="PF00768">
    <property type="entry name" value="Peptidase_S11"/>
    <property type="match status" value="1"/>
</dbReference>
<feature type="non-terminal residue" evidence="11">
    <location>
        <position position="177"/>
    </location>
</feature>
<organism evidence="11 12">
    <name type="scientific">Candidatus Daviesbacteria bacterium GW2011_GWC2_40_12</name>
    <dbReference type="NCBI Taxonomy" id="1618431"/>
    <lineage>
        <taxon>Bacteria</taxon>
        <taxon>Candidatus Daviesiibacteriota</taxon>
    </lineage>
</organism>
<dbReference type="SUPFAM" id="SSF56601">
    <property type="entry name" value="beta-lactamase/transpeptidase-like"/>
    <property type="match status" value="1"/>
</dbReference>
<comment type="similarity">
    <text evidence="1 8">Belongs to the peptidase S11 family.</text>
</comment>
<dbReference type="GO" id="GO:0008360">
    <property type="term" value="P:regulation of cell shape"/>
    <property type="evidence" value="ECO:0007669"/>
    <property type="project" value="UniProtKB-KW"/>
</dbReference>
<reference evidence="11 12" key="1">
    <citation type="journal article" date="2015" name="Nature">
        <title>rRNA introns, odd ribosomes, and small enigmatic genomes across a large radiation of phyla.</title>
        <authorList>
            <person name="Brown C.T."/>
            <person name="Hug L.A."/>
            <person name="Thomas B.C."/>
            <person name="Sharon I."/>
            <person name="Castelle C.J."/>
            <person name="Singh A."/>
            <person name="Wilkins M.J."/>
            <person name="Williams K.H."/>
            <person name="Banfield J.F."/>
        </authorList>
    </citation>
    <scope>NUCLEOTIDE SEQUENCE [LARGE SCALE GENOMIC DNA]</scope>
</reference>
<dbReference type="GO" id="GO:0006508">
    <property type="term" value="P:proteolysis"/>
    <property type="evidence" value="ECO:0007669"/>
    <property type="project" value="InterPro"/>
</dbReference>
<sequence length="177" mass="18921">MKKYAILVGIFIIFSSFMIAGAASSSRSAELISPAVKAEKVLGVNQWYPGEATAEADAPKVTAKAGFFVDTKNGTVLYSKNIHEKLPIASLVKVMTALIALEHKSMENEFIVSEHAAGMEPDKMLLIAGEKLSLKEILSGIFLVSANDGAEVLAEGTTGDRTEFLNLMNAKAKQLGM</sequence>
<feature type="active site" description="Acyl-ester intermediate" evidence="7">
    <location>
        <position position="90"/>
    </location>
</feature>